<protein>
    <recommendedName>
        <fullName evidence="5">Ureidoglycolate lyase</fullName>
        <ecNumber evidence="5">4.3.2.3</ecNumber>
    </recommendedName>
    <alternativeName>
        <fullName evidence="5">Ureidoglycolatase</fullName>
    </alternativeName>
</protein>
<dbReference type="EC" id="4.3.2.3" evidence="5"/>
<dbReference type="InterPro" id="IPR023525">
    <property type="entry name" value="Ureidogly_lyase_bac"/>
</dbReference>
<dbReference type="UniPathway" id="UPA00395"/>
<dbReference type="PANTHER" id="PTHR21221:SF1">
    <property type="entry name" value="UREIDOGLYCOLATE LYASE"/>
    <property type="match status" value="1"/>
</dbReference>
<sequence>MSRVVTARPLTRAAFAPYGDVLDTDWTNHYPINAGRCERFHELARIDAIGEDARAILSIFCGTPYDMPLTLTLVERHPLGSQAFMPLDGRPFLVVVCPDEDGRPGRPEAFLTAPGQGVNYHRNVWHGVLTPLGQPQNFIVADRGGSGNNLEEFTLDEPFTIELPEGTSHEQ</sequence>
<comment type="similarity">
    <text evidence="5">Belongs to the ureidoglycolate lyase family.</text>
</comment>
<dbReference type="InterPro" id="IPR047233">
    <property type="entry name" value="UAH_cupin"/>
</dbReference>
<dbReference type="Proteomes" id="UP000030826">
    <property type="component" value="Unassembled WGS sequence"/>
</dbReference>
<dbReference type="STRING" id="370622.LA66_19165"/>
<dbReference type="RefSeq" id="WP_039195761.1">
    <property type="nucleotide sequence ID" value="NZ_JRFJ01000007.1"/>
</dbReference>
<dbReference type="InterPro" id="IPR024060">
    <property type="entry name" value="Ureidoglycolate_lyase_dom_sf"/>
</dbReference>
<dbReference type="HAMAP" id="MF_00616">
    <property type="entry name" value="Ureidogly_lyase"/>
    <property type="match status" value="1"/>
</dbReference>
<evidence type="ECO:0000256" key="5">
    <source>
        <dbReference type="HAMAP-Rule" id="MF_00616"/>
    </source>
</evidence>
<dbReference type="NCBIfam" id="NF009932">
    <property type="entry name" value="PRK13395.1"/>
    <property type="match status" value="1"/>
</dbReference>
<dbReference type="OrthoDB" id="9804602at2"/>
<comment type="function">
    <text evidence="5">Catalyzes the catabolism of the allantoin degradation intermediate (S)-ureidoglycolate, generating urea and glyoxylate. Involved in the utilization of allantoin as nitrogen source.</text>
</comment>
<name>A0A0B1Q2L5_9HYPH</name>
<dbReference type="PANTHER" id="PTHR21221">
    <property type="entry name" value="UREIDOGLYCOLATE HYDROLASE"/>
    <property type="match status" value="1"/>
</dbReference>
<comment type="caution">
    <text evidence="6">The sequence shown here is derived from an EMBL/GenBank/DDBJ whole genome shotgun (WGS) entry which is preliminary data.</text>
</comment>
<comment type="pathway">
    <text evidence="5">Nitrogen metabolism; (S)-allantoin degradation.</text>
</comment>
<evidence type="ECO:0000256" key="1">
    <source>
        <dbReference type="ARBA" id="ARBA00011738"/>
    </source>
</evidence>
<comment type="catalytic activity">
    <reaction evidence="4 5">
        <text>(S)-ureidoglycolate = urea + glyoxylate</text>
        <dbReference type="Rhea" id="RHEA:11304"/>
        <dbReference type="ChEBI" id="CHEBI:16199"/>
        <dbReference type="ChEBI" id="CHEBI:36655"/>
        <dbReference type="ChEBI" id="CHEBI:57296"/>
        <dbReference type="EC" id="4.3.2.3"/>
    </reaction>
</comment>
<gene>
    <name evidence="5" type="primary">allA</name>
    <name evidence="6" type="ORF">LA66_19165</name>
</gene>
<dbReference type="InterPro" id="IPR007247">
    <property type="entry name" value="Ureidogly_lyase"/>
</dbReference>
<organism evidence="6 7">
    <name type="scientific">Aureimonas altamirensis</name>
    <dbReference type="NCBI Taxonomy" id="370622"/>
    <lineage>
        <taxon>Bacteria</taxon>
        <taxon>Pseudomonadati</taxon>
        <taxon>Pseudomonadota</taxon>
        <taxon>Alphaproteobacteria</taxon>
        <taxon>Hyphomicrobiales</taxon>
        <taxon>Aurantimonadaceae</taxon>
        <taxon>Aureimonas</taxon>
    </lineage>
</organism>
<keyword evidence="6" id="KW-0378">Hydrolase</keyword>
<proteinExistence type="inferred from homology"/>
<evidence type="ECO:0000256" key="3">
    <source>
        <dbReference type="ARBA" id="ARBA00023239"/>
    </source>
</evidence>
<dbReference type="Gene3D" id="2.60.120.480">
    <property type="entry name" value="Ureidoglycolate hydrolase"/>
    <property type="match status" value="1"/>
</dbReference>
<dbReference type="InterPro" id="IPR011051">
    <property type="entry name" value="RmlC_Cupin_sf"/>
</dbReference>
<evidence type="ECO:0000256" key="2">
    <source>
        <dbReference type="ARBA" id="ARBA00022631"/>
    </source>
</evidence>
<dbReference type="GO" id="GO:0004848">
    <property type="term" value="F:ureidoglycolate hydrolase activity"/>
    <property type="evidence" value="ECO:0007669"/>
    <property type="project" value="InterPro"/>
</dbReference>
<comment type="subunit">
    <text evidence="1 5">Homodimer.</text>
</comment>
<comment type="cofactor">
    <cofactor evidence="5">
        <name>Ni(2+)</name>
        <dbReference type="ChEBI" id="CHEBI:49786"/>
    </cofactor>
</comment>
<evidence type="ECO:0000256" key="4">
    <source>
        <dbReference type="ARBA" id="ARBA00047684"/>
    </source>
</evidence>
<dbReference type="EMBL" id="JRFJ01000007">
    <property type="protein sequence ID" value="KHJ53137.1"/>
    <property type="molecule type" value="Genomic_DNA"/>
</dbReference>
<dbReference type="GO" id="GO:0050385">
    <property type="term" value="F:ureidoglycolate lyase activity"/>
    <property type="evidence" value="ECO:0007669"/>
    <property type="project" value="UniProtKB-UniRule"/>
</dbReference>
<dbReference type="GO" id="GO:0006145">
    <property type="term" value="P:purine nucleobase catabolic process"/>
    <property type="evidence" value="ECO:0007669"/>
    <property type="project" value="UniProtKB-UniRule"/>
</dbReference>
<dbReference type="PIRSF" id="PIRSF017306">
    <property type="entry name" value="Ureidogly_hydro"/>
    <property type="match status" value="1"/>
</dbReference>
<dbReference type="AlphaFoldDB" id="A0A0B1Q2L5"/>
<evidence type="ECO:0000313" key="7">
    <source>
        <dbReference type="Proteomes" id="UP000030826"/>
    </source>
</evidence>
<dbReference type="GO" id="GO:0000256">
    <property type="term" value="P:allantoin catabolic process"/>
    <property type="evidence" value="ECO:0007669"/>
    <property type="project" value="UniProtKB-UniRule"/>
</dbReference>
<reference evidence="6 7" key="1">
    <citation type="submission" date="2014-09" db="EMBL/GenBank/DDBJ databases">
        <title>Isolation and characterization of Aurantimonas altamirensis ON-56566 from clinical sample following a dog bite.</title>
        <authorList>
            <person name="Eshaghi A."/>
            <person name="Li A."/>
            <person name="Shahinas D."/>
            <person name="Bahn P."/>
            <person name="Kus J.V."/>
            <person name="Patel S.N."/>
        </authorList>
    </citation>
    <scope>NUCLEOTIDE SEQUENCE [LARGE SCALE GENOMIC DNA]</scope>
    <source>
        <strain evidence="6 7">ON-56566</strain>
    </source>
</reference>
<evidence type="ECO:0000313" key="6">
    <source>
        <dbReference type="EMBL" id="KHJ53137.1"/>
    </source>
</evidence>
<dbReference type="Pfam" id="PF04115">
    <property type="entry name" value="Ureidogly_lyase"/>
    <property type="match status" value="1"/>
</dbReference>
<accession>A0A0B1Q2L5</accession>
<keyword evidence="2 5" id="KW-0659">Purine metabolism</keyword>
<dbReference type="SUPFAM" id="SSF51182">
    <property type="entry name" value="RmlC-like cupins"/>
    <property type="match status" value="1"/>
</dbReference>
<dbReference type="CDD" id="cd20298">
    <property type="entry name" value="cupin_UAH"/>
    <property type="match status" value="1"/>
</dbReference>
<keyword evidence="3 5" id="KW-0456">Lyase</keyword>